<evidence type="ECO:0000313" key="2">
    <source>
        <dbReference type="Proteomes" id="UP000574761"/>
    </source>
</evidence>
<reference evidence="1 2" key="1">
    <citation type="submission" date="2020-08" db="EMBL/GenBank/DDBJ databases">
        <title>Genomic Encyclopedia of Type Strains, Phase IV (KMG-IV): sequencing the most valuable type-strain genomes for metagenomic binning, comparative biology and taxonomic classification.</title>
        <authorList>
            <person name="Goeker M."/>
        </authorList>
    </citation>
    <scope>NUCLEOTIDE SEQUENCE [LARGE SCALE GENOMIC DNA]</scope>
    <source>
        <strain evidence="1 2">DSM 100211</strain>
    </source>
</reference>
<organism evidence="1 2">
    <name type="scientific">Mycoplana azooxidifex</name>
    <dbReference type="NCBI Taxonomy" id="1636188"/>
    <lineage>
        <taxon>Bacteria</taxon>
        <taxon>Pseudomonadati</taxon>
        <taxon>Pseudomonadota</taxon>
        <taxon>Alphaproteobacteria</taxon>
        <taxon>Hyphomicrobiales</taxon>
        <taxon>Rhizobiaceae</taxon>
        <taxon>Mycoplana</taxon>
    </lineage>
</organism>
<name>A0A7W6DAT7_9HYPH</name>
<evidence type="ECO:0000313" key="1">
    <source>
        <dbReference type="EMBL" id="MBB3977370.1"/>
    </source>
</evidence>
<sequence length="310" mass="33342">MTVADGSQVRLADVTETVIGTTPTTPTFQTMRYVSSDIRISKQTDIPDEIRADRNVASIVDVGRMVQGTINTLLSYGTYDTWFERLLCANWATNVLKNGVAHQAGTLEKMFEQGATDTFIRYVGCRWNTLDLRLSSKQSIGANWGIMGIRSPAPTSAILSGATYTAATDTPVMNAGLNVSAMSFTGIANAPKVQAMNVSIRNNIYANDVIGSYEPYSHGLGRFEVTGSLTTLFENMDTYKAILDHDDVALSTTLTDELGNSYAIALPKVKLLDGGPTVGGNGRAVLLEVPFQARYDSTSGASITITRTPA</sequence>
<dbReference type="Pfam" id="PF18906">
    <property type="entry name" value="Phage_tube_2"/>
    <property type="match status" value="1"/>
</dbReference>
<protein>
    <submittedName>
        <fullName evidence="1">Uncharacterized protein</fullName>
    </submittedName>
</protein>
<dbReference type="AlphaFoldDB" id="A0A7W6DAT7"/>
<dbReference type="RefSeq" id="WP_183804720.1">
    <property type="nucleotide sequence ID" value="NZ_JACIEE010000005.1"/>
</dbReference>
<comment type="caution">
    <text evidence="1">The sequence shown here is derived from an EMBL/GenBank/DDBJ whole genome shotgun (WGS) entry which is preliminary data.</text>
</comment>
<dbReference type="Proteomes" id="UP000574761">
    <property type="component" value="Unassembled WGS sequence"/>
</dbReference>
<dbReference type="EMBL" id="JACIEE010000005">
    <property type="protein sequence ID" value="MBB3977370.1"/>
    <property type="molecule type" value="Genomic_DNA"/>
</dbReference>
<dbReference type="InterPro" id="IPR044000">
    <property type="entry name" value="Phage_tube_2"/>
</dbReference>
<gene>
    <name evidence="1" type="ORF">GGQ64_002576</name>
</gene>
<proteinExistence type="predicted"/>
<accession>A0A7W6DAT7</accession>
<keyword evidence="2" id="KW-1185">Reference proteome</keyword>